<proteinExistence type="predicted"/>
<evidence type="ECO:0000313" key="2">
    <source>
        <dbReference type="EMBL" id="CAI0384828.1"/>
    </source>
</evidence>
<evidence type="ECO:0000256" key="1">
    <source>
        <dbReference type="SAM" id="Phobius"/>
    </source>
</evidence>
<keyword evidence="1" id="KW-0812">Transmembrane</keyword>
<comment type="caution">
    <text evidence="2">The sequence shown here is derived from an EMBL/GenBank/DDBJ whole genome shotgun (WGS) entry which is preliminary data.</text>
</comment>
<keyword evidence="3" id="KW-1185">Reference proteome</keyword>
<feature type="transmembrane region" description="Helical" evidence="1">
    <location>
        <begin position="76"/>
        <end position="97"/>
    </location>
</feature>
<organism evidence="2 3">
    <name type="scientific">Linum tenue</name>
    <dbReference type="NCBI Taxonomy" id="586396"/>
    <lineage>
        <taxon>Eukaryota</taxon>
        <taxon>Viridiplantae</taxon>
        <taxon>Streptophyta</taxon>
        <taxon>Embryophyta</taxon>
        <taxon>Tracheophyta</taxon>
        <taxon>Spermatophyta</taxon>
        <taxon>Magnoliopsida</taxon>
        <taxon>eudicotyledons</taxon>
        <taxon>Gunneridae</taxon>
        <taxon>Pentapetalae</taxon>
        <taxon>rosids</taxon>
        <taxon>fabids</taxon>
        <taxon>Malpighiales</taxon>
        <taxon>Linaceae</taxon>
        <taxon>Linum</taxon>
    </lineage>
</organism>
<gene>
    <name evidence="2" type="ORF">LITE_LOCUS4540</name>
</gene>
<accession>A0AAV0HIZ5</accession>
<dbReference type="Proteomes" id="UP001154282">
    <property type="component" value="Unassembled WGS sequence"/>
</dbReference>
<keyword evidence="1" id="KW-0472">Membrane</keyword>
<evidence type="ECO:0000313" key="3">
    <source>
        <dbReference type="Proteomes" id="UP001154282"/>
    </source>
</evidence>
<keyword evidence="1" id="KW-1133">Transmembrane helix</keyword>
<dbReference type="EMBL" id="CAMGYJ010000002">
    <property type="protein sequence ID" value="CAI0384828.1"/>
    <property type="molecule type" value="Genomic_DNA"/>
</dbReference>
<dbReference type="AlphaFoldDB" id="A0AAV0HIZ5"/>
<name>A0AAV0HIZ5_9ROSI</name>
<sequence>MHARKDKSHGAGSRARSGLQARAIRELAKWSNDNEDIYGPATLNVEFQRKLKRLEVEKYIVFIWLIKLMKNLMDAYFGNFNGIWCSIFTLVVSFPQFL</sequence>
<protein>
    <submittedName>
        <fullName evidence="2">Uncharacterized protein</fullName>
    </submittedName>
</protein>
<reference evidence="2" key="1">
    <citation type="submission" date="2022-08" db="EMBL/GenBank/DDBJ databases">
        <authorList>
            <person name="Gutierrez-Valencia J."/>
        </authorList>
    </citation>
    <scope>NUCLEOTIDE SEQUENCE</scope>
</reference>